<protein>
    <submittedName>
        <fullName evidence="3">DNA-binding transcriptional regulator</fullName>
    </submittedName>
</protein>
<reference evidence="3 4" key="1">
    <citation type="submission" date="2015-10" db="EMBL/GenBank/DDBJ databases">
        <title>Conservation of the essential genome among Caulobacter and Brevundimonas species.</title>
        <authorList>
            <person name="Scott D."/>
            <person name="Ely B."/>
        </authorList>
    </citation>
    <scope>NUCLEOTIDE SEQUENCE [LARGE SCALE GENOMIC DNA]</scope>
    <source>
        <strain evidence="3 4">CB4</strain>
    </source>
</reference>
<dbReference type="PROSITE" id="PS52050">
    <property type="entry name" value="WYL"/>
    <property type="match status" value="1"/>
</dbReference>
<organism evidence="3 4">
    <name type="scientific">Caulobacter henricii</name>
    <dbReference type="NCBI Taxonomy" id="69395"/>
    <lineage>
        <taxon>Bacteria</taxon>
        <taxon>Pseudomonadati</taxon>
        <taxon>Pseudomonadota</taxon>
        <taxon>Alphaproteobacteria</taxon>
        <taxon>Caulobacterales</taxon>
        <taxon>Caulobacteraceae</taxon>
        <taxon>Caulobacter</taxon>
    </lineage>
</organism>
<accession>A0A0N7JHA4</accession>
<dbReference type="PANTHER" id="PTHR34580">
    <property type="match status" value="1"/>
</dbReference>
<evidence type="ECO:0000259" key="1">
    <source>
        <dbReference type="Pfam" id="PF13280"/>
    </source>
</evidence>
<dbReference type="Pfam" id="PF13280">
    <property type="entry name" value="WYL"/>
    <property type="match status" value="1"/>
</dbReference>
<gene>
    <name evidence="3" type="ORF">AQ619_05440</name>
</gene>
<dbReference type="Proteomes" id="UP000056905">
    <property type="component" value="Chromosome"/>
</dbReference>
<dbReference type="STRING" id="69395.AQ619_05440"/>
<evidence type="ECO:0000259" key="2">
    <source>
        <dbReference type="Pfam" id="PF25583"/>
    </source>
</evidence>
<dbReference type="RefSeq" id="WP_062145257.1">
    <property type="nucleotide sequence ID" value="NZ_CP013002.1"/>
</dbReference>
<dbReference type="InterPro" id="IPR026881">
    <property type="entry name" value="WYL_dom"/>
</dbReference>
<proteinExistence type="predicted"/>
<keyword evidence="3" id="KW-0238">DNA-binding</keyword>
<dbReference type="Pfam" id="PF25583">
    <property type="entry name" value="WCX"/>
    <property type="match status" value="1"/>
</dbReference>
<name>A0A0N7JHA4_9CAUL</name>
<dbReference type="AlphaFoldDB" id="A0A0N7JHA4"/>
<dbReference type="OrthoDB" id="7626446at2"/>
<dbReference type="InterPro" id="IPR051534">
    <property type="entry name" value="CBASS_pafABC_assoc_protein"/>
</dbReference>
<feature type="domain" description="WYL" evidence="1">
    <location>
        <begin position="150"/>
        <end position="216"/>
    </location>
</feature>
<dbReference type="InterPro" id="IPR057727">
    <property type="entry name" value="WCX_dom"/>
</dbReference>
<sequence>MRHEKAARLLDLARMLAGSAEGMTLDEMARALEVGRRTAERMRDAVWAAFPQMEVVEDPPTRRFRIPAGLDGLFQTPTAEELAALRTAADSYRASGAEGRASSLYALERKLLSALRGAARRKVAPDVEALVQAETIAVHAGPRPYEDVTALAAIRTAIKGLSALSFRYEGGSTPGRTREVTPLGILFARSNYLVALEGEDPRPRSWRLDRMQDLRVLDRPAPPPEDFSLQAFADESFGIYHGAVEDVFLRIRPDRAEDALRWRFHATQTVRPEPDGSVTVAFRAAGMLELAWHLFTWGDGVEIVAPASLRQIMVEELRRALSVHDKAADLSGTLPLP</sequence>
<dbReference type="GO" id="GO:0003677">
    <property type="term" value="F:DNA binding"/>
    <property type="evidence" value="ECO:0007669"/>
    <property type="project" value="UniProtKB-KW"/>
</dbReference>
<dbReference type="PANTHER" id="PTHR34580:SF1">
    <property type="entry name" value="PROTEIN PAFC"/>
    <property type="match status" value="1"/>
</dbReference>
<evidence type="ECO:0000313" key="3">
    <source>
        <dbReference type="EMBL" id="ALL12842.1"/>
    </source>
</evidence>
<dbReference type="EMBL" id="CP013002">
    <property type="protein sequence ID" value="ALL12842.1"/>
    <property type="molecule type" value="Genomic_DNA"/>
</dbReference>
<feature type="domain" description="WCX" evidence="2">
    <location>
        <begin position="246"/>
        <end position="321"/>
    </location>
</feature>
<dbReference type="KEGG" id="chq:AQ619_05440"/>
<keyword evidence="4" id="KW-1185">Reference proteome</keyword>
<evidence type="ECO:0000313" key="4">
    <source>
        <dbReference type="Proteomes" id="UP000056905"/>
    </source>
</evidence>